<evidence type="ECO:0000259" key="2">
    <source>
        <dbReference type="Pfam" id="PF14285"/>
    </source>
</evidence>
<dbReference type="Proteomes" id="UP000249134">
    <property type="component" value="Chromosome 1"/>
</dbReference>
<evidence type="ECO:0000313" key="4">
    <source>
        <dbReference type="Proteomes" id="UP000249134"/>
    </source>
</evidence>
<keyword evidence="1" id="KW-1133">Transmembrane helix</keyword>
<feature type="transmembrane region" description="Helical" evidence="1">
    <location>
        <begin position="49"/>
        <end position="67"/>
    </location>
</feature>
<keyword evidence="1" id="KW-0472">Membrane</keyword>
<evidence type="ECO:0000313" key="3">
    <source>
        <dbReference type="EMBL" id="SQI55579.1"/>
    </source>
</evidence>
<dbReference type="EMBL" id="LS483476">
    <property type="protein sequence ID" value="SQI55579.1"/>
    <property type="molecule type" value="Genomic_DNA"/>
</dbReference>
<reference evidence="3 4" key="1">
    <citation type="submission" date="2018-06" db="EMBL/GenBank/DDBJ databases">
        <authorList>
            <consortium name="Pathogen Informatics"/>
            <person name="Doyle S."/>
        </authorList>
    </citation>
    <scope>NUCLEOTIDE SEQUENCE [LARGE SCALE GENOMIC DNA]</scope>
    <source>
        <strain evidence="3 4">NCTC4824</strain>
    </source>
</reference>
<gene>
    <name evidence="3" type="ORF">NCTC4824_01509</name>
</gene>
<dbReference type="AlphaFoldDB" id="A0A2X4VYV5"/>
<proteinExistence type="predicted"/>
<feature type="domain" description="DUF4367" evidence="2">
    <location>
        <begin position="150"/>
        <end position="259"/>
    </location>
</feature>
<sequence length="259" mass="29339">MSQYKKEMLDEYIREAFAEKMTENLPPLTSTEAWERLQKTKNSKPRKHFGKSLLVVAALLLLLVVVWSPEKGTAFGRFVSMYHVVQGSVVQLVGQIGIEAPPKTKDTPKSADSKQGSEEEYQIIGGSEQIIEQVSLEEAQNLSDFSVEIPEFIPKGFDLDEVTIIRNDKGQVEEVFIHYNKGEQGFILSEMKVKDTFGFGAIIEQEGINVEEMLINGDRANLVEFDDDVRQLIWMTQTHYFSIEGNISEKQVIEIAKSM</sequence>
<dbReference type="InterPro" id="IPR025377">
    <property type="entry name" value="DUF4367"/>
</dbReference>
<keyword evidence="1" id="KW-0812">Transmembrane</keyword>
<evidence type="ECO:0000256" key="1">
    <source>
        <dbReference type="SAM" id="Phobius"/>
    </source>
</evidence>
<dbReference type="KEGG" id="blen:NCTC4824_01509"/>
<name>A0A2X4VYV5_LEDLE</name>
<keyword evidence="4" id="KW-1185">Reference proteome</keyword>
<dbReference type="STRING" id="1348624.GCA_001591545_00596"/>
<organism evidence="3 4">
    <name type="scientific">Lederbergia lenta</name>
    <name type="common">Bacillus lentus</name>
    <dbReference type="NCBI Taxonomy" id="1467"/>
    <lineage>
        <taxon>Bacteria</taxon>
        <taxon>Bacillati</taxon>
        <taxon>Bacillota</taxon>
        <taxon>Bacilli</taxon>
        <taxon>Bacillales</taxon>
        <taxon>Bacillaceae</taxon>
        <taxon>Lederbergia</taxon>
    </lineage>
</organism>
<dbReference type="RefSeq" id="WP_066137126.1">
    <property type="nucleotide sequence ID" value="NZ_CBCSGM010000001.1"/>
</dbReference>
<protein>
    <recommendedName>
        <fullName evidence="2">DUF4367 domain-containing protein</fullName>
    </recommendedName>
</protein>
<accession>A0A2X4VYV5</accession>
<dbReference type="Pfam" id="PF14285">
    <property type="entry name" value="DUF4367"/>
    <property type="match status" value="1"/>
</dbReference>